<organism evidence="4 5">
    <name type="scientific">Xanthoceras sorbifolium</name>
    <dbReference type="NCBI Taxonomy" id="99658"/>
    <lineage>
        <taxon>Eukaryota</taxon>
        <taxon>Viridiplantae</taxon>
        <taxon>Streptophyta</taxon>
        <taxon>Embryophyta</taxon>
        <taxon>Tracheophyta</taxon>
        <taxon>Spermatophyta</taxon>
        <taxon>Magnoliopsida</taxon>
        <taxon>eudicotyledons</taxon>
        <taxon>Gunneridae</taxon>
        <taxon>Pentapetalae</taxon>
        <taxon>rosids</taxon>
        <taxon>malvids</taxon>
        <taxon>Sapindales</taxon>
        <taxon>Sapindaceae</taxon>
        <taxon>Xanthoceroideae</taxon>
        <taxon>Xanthoceras</taxon>
    </lineage>
</organism>
<dbReference type="SUPFAM" id="SSF49503">
    <property type="entry name" value="Cupredoxins"/>
    <property type="match status" value="1"/>
</dbReference>
<keyword evidence="5" id="KW-1185">Reference proteome</keyword>
<comment type="caution">
    <text evidence="4">The sequence shown here is derived from an EMBL/GenBank/DDBJ whole genome shotgun (WGS) entry which is preliminary data.</text>
</comment>
<dbReference type="PROSITE" id="PS51485">
    <property type="entry name" value="PHYTOCYANIN"/>
    <property type="match status" value="1"/>
</dbReference>
<dbReference type="Gene3D" id="2.60.40.420">
    <property type="entry name" value="Cupredoxins - blue copper proteins"/>
    <property type="match status" value="1"/>
</dbReference>
<dbReference type="PANTHER" id="PTHR33021">
    <property type="entry name" value="BLUE COPPER PROTEIN"/>
    <property type="match status" value="1"/>
</dbReference>
<feature type="region of interest" description="Disordered" evidence="1">
    <location>
        <begin position="128"/>
        <end position="157"/>
    </location>
</feature>
<reference evidence="4 5" key="1">
    <citation type="submission" date="2021-02" db="EMBL/GenBank/DDBJ databases">
        <title>Plant Genome Project.</title>
        <authorList>
            <person name="Zhang R.-G."/>
        </authorList>
    </citation>
    <scope>NUCLEOTIDE SEQUENCE [LARGE SCALE GENOMIC DNA]</scope>
    <source>
        <tissue evidence="4">Leaves</tissue>
    </source>
</reference>
<keyword evidence="2" id="KW-0732">Signal</keyword>
<gene>
    <name evidence="4" type="ORF">JRO89_XSUnG0228500</name>
</gene>
<feature type="domain" description="Phytocyanin" evidence="3">
    <location>
        <begin position="28"/>
        <end position="122"/>
    </location>
</feature>
<evidence type="ECO:0000259" key="3">
    <source>
        <dbReference type="PROSITE" id="PS51485"/>
    </source>
</evidence>
<proteinExistence type="predicted"/>
<dbReference type="PANTHER" id="PTHR33021:SF339">
    <property type="entry name" value="OS07G0570600 PROTEIN"/>
    <property type="match status" value="1"/>
</dbReference>
<dbReference type="Pfam" id="PF02298">
    <property type="entry name" value="Cu_bind_like"/>
    <property type="match status" value="1"/>
</dbReference>
<evidence type="ECO:0000313" key="5">
    <source>
        <dbReference type="Proteomes" id="UP000827721"/>
    </source>
</evidence>
<evidence type="ECO:0000256" key="1">
    <source>
        <dbReference type="SAM" id="MobiDB-lite"/>
    </source>
</evidence>
<feature type="signal peptide" evidence="2">
    <location>
        <begin position="1"/>
        <end position="22"/>
    </location>
</feature>
<dbReference type="InterPro" id="IPR003245">
    <property type="entry name" value="Phytocyanin_dom"/>
</dbReference>
<feature type="compositionally biased region" description="Low complexity" evidence="1">
    <location>
        <begin position="128"/>
        <end position="147"/>
    </location>
</feature>
<protein>
    <recommendedName>
        <fullName evidence="3">Phytocyanin domain-containing protein</fullName>
    </recommendedName>
</protein>
<feature type="chain" id="PRO_5045081142" description="Phytocyanin domain-containing protein" evidence="2">
    <location>
        <begin position="23"/>
        <end position="157"/>
    </location>
</feature>
<name>A0ABQ8GWT7_9ROSI</name>
<sequence>MGLVMRSSTAVIFMMMMMSTLCGISMSAEYKVDFDSLMDMMDDHDLQKPVNLGDSIILVYNKTIHSLIEVSLQDYAACNAASPIANYTSGFDIITFNRAGNYYFICGFHCKRGEKMSFTTDYQIPSPSIMTTKSSNSASSPSTSSTSGRKIAPQNKS</sequence>
<evidence type="ECO:0000256" key="2">
    <source>
        <dbReference type="SAM" id="SignalP"/>
    </source>
</evidence>
<dbReference type="EMBL" id="JAFEMO010000659">
    <property type="protein sequence ID" value="KAH7510998.1"/>
    <property type="molecule type" value="Genomic_DNA"/>
</dbReference>
<accession>A0ABQ8GWT7</accession>
<dbReference type="InterPro" id="IPR008972">
    <property type="entry name" value="Cupredoxin"/>
</dbReference>
<dbReference type="InterPro" id="IPR039391">
    <property type="entry name" value="Phytocyanin-like"/>
</dbReference>
<evidence type="ECO:0000313" key="4">
    <source>
        <dbReference type="EMBL" id="KAH7510998.1"/>
    </source>
</evidence>
<dbReference type="Proteomes" id="UP000827721">
    <property type="component" value="Unassembled WGS sequence"/>
</dbReference>